<evidence type="ECO:0000313" key="2">
    <source>
        <dbReference type="EMBL" id="PFH47078.1"/>
    </source>
</evidence>
<feature type="signal peptide" evidence="1">
    <location>
        <begin position="1"/>
        <end position="22"/>
    </location>
</feature>
<sequence>MVQFTTSASIGLLALLAASSAALPTPPQDNIDARELSEKPVLEARMEARSPPKQMGKLVADGAPRSVILAPLKKNHLQQETERNKTPKKALAKVHPSAVIVDIVLVTRYMDSDMSKRDFDGDLEARDLDKDLEVRGYWDLELDELDIRLSCRGSFNVAGFTRW</sequence>
<dbReference type="Proteomes" id="UP000242287">
    <property type="component" value="Unassembled WGS sequence"/>
</dbReference>
<reference evidence="2 3" key="1">
    <citation type="submission" date="2014-02" db="EMBL/GenBank/DDBJ databases">
        <title>Transposable element dynamics among asymbiotic and ectomycorrhizal Amanita fungi.</title>
        <authorList>
            <consortium name="DOE Joint Genome Institute"/>
            <person name="Hess J."/>
            <person name="Skrede I."/>
            <person name="Wolfe B."/>
            <person name="LaButti K."/>
            <person name="Ohm R.A."/>
            <person name="Grigoriev I.V."/>
            <person name="Pringle A."/>
        </authorList>
    </citation>
    <scope>NUCLEOTIDE SEQUENCE [LARGE SCALE GENOMIC DNA]</scope>
    <source>
        <strain evidence="2 3">SKay4041</strain>
    </source>
</reference>
<keyword evidence="1" id="KW-0732">Signal</keyword>
<evidence type="ECO:0000313" key="3">
    <source>
        <dbReference type="Proteomes" id="UP000242287"/>
    </source>
</evidence>
<proteinExistence type="predicted"/>
<evidence type="ECO:0000256" key="1">
    <source>
        <dbReference type="SAM" id="SignalP"/>
    </source>
</evidence>
<name>A0A2A9NAG4_9AGAR</name>
<dbReference type="EMBL" id="KZ302136">
    <property type="protein sequence ID" value="PFH47078.1"/>
    <property type="molecule type" value="Genomic_DNA"/>
</dbReference>
<keyword evidence="3" id="KW-1185">Reference proteome</keyword>
<feature type="chain" id="PRO_5012925133" evidence="1">
    <location>
        <begin position="23"/>
        <end position="163"/>
    </location>
</feature>
<dbReference type="AlphaFoldDB" id="A0A2A9NAG4"/>
<protein>
    <submittedName>
        <fullName evidence="2">Uncharacterized protein</fullName>
    </submittedName>
</protein>
<gene>
    <name evidence="2" type="ORF">AMATHDRAFT_50571</name>
</gene>
<accession>A0A2A9NAG4</accession>
<organism evidence="2 3">
    <name type="scientific">Amanita thiersii Skay4041</name>
    <dbReference type="NCBI Taxonomy" id="703135"/>
    <lineage>
        <taxon>Eukaryota</taxon>
        <taxon>Fungi</taxon>
        <taxon>Dikarya</taxon>
        <taxon>Basidiomycota</taxon>
        <taxon>Agaricomycotina</taxon>
        <taxon>Agaricomycetes</taxon>
        <taxon>Agaricomycetidae</taxon>
        <taxon>Agaricales</taxon>
        <taxon>Pluteineae</taxon>
        <taxon>Amanitaceae</taxon>
        <taxon>Amanita</taxon>
    </lineage>
</organism>